<organism evidence="3 4">
    <name type="scientific">Microvirga vignae</name>
    <dbReference type="NCBI Taxonomy" id="1225564"/>
    <lineage>
        <taxon>Bacteria</taxon>
        <taxon>Pseudomonadati</taxon>
        <taxon>Pseudomonadota</taxon>
        <taxon>Alphaproteobacteria</taxon>
        <taxon>Hyphomicrobiales</taxon>
        <taxon>Methylobacteriaceae</taxon>
        <taxon>Microvirga</taxon>
    </lineage>
</organism>
<accession>A0A0H1RGA7</accession>
<dbReference type="OrthoDB" id="23692at2"/>
<dbReference type="SUPFAM" id="SSF141868">
    <property type="entry name" value="EAL domain-like"/>
    <property type="match status" value="1"/>
</dbReference>
<evidence type="ECO:0000313" key="4">
    <source>
        <dbReference type="Proteomes" id="UP000035489"/>
    </source>
</evidence>
<dbReference type="Proteomes" id="UP000035489">
    <property type="component" value="Unassembled WGS sequence"/>
</dbReference>
<dbReference type="Gene3D" id="3.20.20.450">
    <property type="entry name" value="EAL domain"/>
    <property type="match status" value="1"/>
</dbReference>
<sequence length="540" mass="57901">MATKRPGRAGIFEGTPRTPRKRQGPEASPTSHSGAAYSWDILSDALTWSPHAAALLGLSARDLPRTGKAFAQLVEPGSGASRLEAIAAEGDGGFETRYALRLGPDQILMVEDAGRWQPDIHGRPAFLRGLLRADRGLPPQALPARIQARSGLLRQIQNGINEALRLSQTCTLIAGSLDGDDADALDVIARKLRPMMRRHDHFGALSPSRFTLTLTGCPASEAASAMKRVTGFLKDCPGRLTLAAACAPDHTFKAAKLLRFAEQALEAALAGHESFKLYDSRPTPRSAAAEKAPFDVVAALNDRSLTLACRPVVDAYNRGPVLMQAVAALTGQDGRMIPLGPLPALDDANLSLLVDGRMLELAADYLARHRQERLALPVSPATLKDAEWLPMLAAHLGARPGIESRLVIEVPEVVLAKDPPVVGRLHAMKAIGIGLSLSGFGLGHVSPASLRHMPFDMLKIDGVFIQPLKRSTDDRLFVRALVDRAQTMGIAIAAEWVDDDASARLLTAWGVDYLEGALFGEPEAVVQPQNLQQMLKKASA</sequence>
<evidence type="ECO:0000259" key="2">
    <source>
        <dbReference type="PROSITE" id="PS50883"/>
    </source>
</evidence>
<dbReference type="RefSeq" id="WP_047187806.1">
    <property type="nucleotide sequence ID" value="NZ_LCYG01000015.1"/>
</dbReference>
<dbReference type="PANTHER" id="PTHR33121">
    <property type="entry name" value="CYCLIC DI-GMP PHOSPHODIESTERASE PDEF"/>
    <property type="match status" value="1"/>
</dbReference>
<dbReference type="Pfam" id="PF00563">
    <property type="entry name" value="EAL"/>
    <property type="match status" value="1"/>
</dbReference>
<dbReference type="PROSITE" id="PS50883">
    <property type="entry name" value="EAL"/>
    <property type="match status" value="1"/>
</dbReference>
<name>A0A0H1RGA7_9HYPH</name>
<dbReference type="EMBL" id="LCYG01000015">
    <property type="protein sequence ID" value="KLK94240.1"/>
    <property type="molecule type" value="Genomic_DNA"/>
</dbReference>
<protein>
    <recommendedName>
        <fullName evidence="2">EAL domain-containing protein</fullName>
    </recommendedName>
</protein>
<dbReference type="GO" id="GO:0071111">
    <property type="term" value="F:cyclic-guanylate-specific phosphodiesterase activity"/>
    <property type="evidence" value="ECO:0007669"/>
    <property type="project" value="InterPro"/>
</dbReference>
<dbReference type="PANTHER" id="PTHR33121:SF79">
    <property type="entry name" value="CYCLIC DI-GMP PHOSPHODIESTERASE PDED-RELATED"/>
    <property type="match status" value="1"/>
</dbReference>
<dbReference type="AlphaFoldDB" id="A0A0H1RGA7"/>
<dbReference type="STRING" id="1225564.AA309_04605"/>
<dbReference type="InterPro" id="IPR035919">
    <property type="entry name" value="EAL_sf"/>
</dbReference>
<reference evidence="3 4" key="1">
    <citation type="submission" date="2015-05" db="EMBL/GenBank/DDBJ databases">
        <title>Draft genome sequence of Microvirga vignae strain BR3299, a novel nitrogen fixing bacteria isolated from Brazil semi-aired region.</title>
        <authorList>
            <person name="Zilli J.E."/>
            <person name="Passos S.R."/>
            <person name="Leite J."/>
            <person name="Baldani J.I."/>
            <person name="Xavier G.R."/>
            <person name="Rumjaneck N.G."/>
            <person name="Simoes-Araujo J.L."/>
        </authorList>
    </citation>
    <scope>NUCLEOTIDE SEQUENCE [LARGE SCALE GENOMIC DNA]</scope>
    <source>
        <strain evidence="3 4">BR3299</strain>
    </source>
</reference>
<comment type="caution">
    <text evidence="3">The sequence shown here is derived from an EMBL/GenBank/DDBJ whole genome shotgun (WGS) entry which is preliminary data.</text>
</comment>
<dbReference type="Gene3D" id="3.30.450.20">
    <property type="entry name" value="PAS domain"/>
    <property type="match status" value="1"/>
</dbReference>
<keyword evidence="4" id="KW-1185">Reference proteome</keyword>
<gene>
    <name evidence="3" type="ORF">AA309_04605</name>
</gene>
<evidence type="ECO:0000256" key="1">
    <source>
        <dbReference type="SAM" id="MobiDB-lite"/>
    </source>
</evidence>
<dbReference type="CDD" id="cd01948">
    <property type="entry name" value="EAL"/>
    <property type="match status" value="1"/>
</dbReference>
<dbReference type="SMART" id="SM00052">
    <property type="entry name" value="EAL"/>
    <property type="match status" value="1"/>
</dbReference>
<dbReference type="PATRIC" id="fig|1225564.3.peg.1282"/>
<feature type="domain" description="EAL" evidence="2">
    <location>
        <begin position="289"/>
        <end position="536"/>
    </location>
</feature>
<evidence type="ECO:0000313" key="3">
    <source>
        <dbReference type="EMBL" id="KLK94240.1"/>
    </source>
</evidence>
<dbReference type="InterPro" id="IPR001633">
    <property type="entry name" value="EAL_dom"/>
</dbReference>
<feature type="region of interest" description="Disordered" evidence="1">
    <location>
        <begin position="1"/>
        <end position="33"/>
    </location>
</feature>
<dbReference type="InterPro" id="IPR050706">
    <property type="entry name" value="Cyclic-di-GMP_PDE-like"/>
</dbReference>
<proteinExistence type="predicted"/>